<dbReference type="SUPFAM" id="SSF53098">
    <property type="entry name" value="Ribonuclease H-like"/>
    <property type="match status" value="1"/>
</dbReference>
<keyword evidence="5" id="KW-0067">ATP-binding</keyword>
<dbReference type="Pfam" id="PF00929">
    <property type="entry name" value="RNase_T"/>
    <property type="match status" value="1"/>
</dbReference>
<dbReference type="EC" id="3.6.4.12" evidence="7"/>
<accession>A0A9Q2HFL1</accession>
<keyword evidence="1" id="KW-0540">Nuclease</keyword>
<evidence type="ECO:0000256" key="2">
    <source>
        <dbReference type="ARBA" id="ARBA00022741"/>
    </source>
</evidence>
<dbReference type="GO" id="GO:0003887">
    <property type="term" value="F:DNA-directed DNA polymerase activity"/>
    <property type="evidence" value="ECO:0007669"/>
    <property type="project" value="InterPro"/>
</dbReference>
<keyword evidence="3 7" id="KW-0378">Hydrolase</keyword>
<keyword evidence="8" id="KW-1185">Reference proteome</keyword>
<dbReference type="InterPro" id="IPR006555">
    <property type="entry name" value="ATP-dep_Helicase_C"/>
</dbReference>
<dbReference type="Gene3D" id="3.30.420.10">
    <property type="entry name" value="Ribonuclease H-like superfamily/Ribonuclease H"/>
    <property type="match status" value="1"/>
</dbReference>
<dbReference type="GO" id="GO:0005524">
    <property type="term" value="F:ATP binding"/>
    <property type="evidence" value="ECO:0007669"/>
    <property type="project" value="UniProtKB-KW"/>
</dbReference>
<dbReference type="InterPro" id="IPR006054">
    <property type="entry name" value="DnaQ"/>
</dbReference>
<feature type="domain" description="Helicase ATP-binding" evidence="6">
    <location>
        <begin position="236"/>
        <end position="495"/>
    </location>
</feature>
<dbReference type="SMART" id="SM00491">
    <property type="entry name" value="HELICc2"/>
    <property type="match status" value="1"/>
</dbReference>
<name>A0A9Q2HFL1_9STAP</name>
<sequence>MLDKRFAVVDLETTGNNPYKDKIIDLSIVFVEGNKIVGDYNHLISDADDIPSFVTELTSITLEDIKSGVKFSDIKDEVYELLANCCFVAHNIEFDLNFLKIAFKEVGINFKPNLAIDTVELSKIFFPTLNSYQLGALSKSLNLTLDNAHRAYDDAKATAELLIKIINKIQSLDRQTMIRLYNISKSLDTNVSELLFASLSENNHKDASFLVKSLSIKEVKEDQHIESHITIESLYENFLKINQFKHRDDQIKLIYTIYNSLKENKALALEAYTGLGKTEAILIASIAFSNETNQQILISTSKKILQEEMYYRSLKRLLKASNLNKLPIAMLKGKSNYINLNTMLKLLEFKDDNYEIIILKMKLLVWLTSTKTGDLGEVSLKGPEKLYYDTAHYQISDYDQYFYNRAVDHAKSSHICITNHYFMQECLTEMDSNYLIVDEAHQVLRAVNSQNETVYKYMDLKFLLSQIGANNKDRILKDYLDHNHYEKKDYLISMLSQLNKTIDEAFAQLNHQNITLATTQFTHILNLIDIILSSILNTENYESLYNYLHHFKLKIHDIVKHLKSNEYRLITDKNFQKTTLLVNNQSKELLYSDLESLKGQLLISGTLEVNESFNHLDEWFNGEFDTKIIKNDNLFDSVNLFIPNDVHDLNDREAYIIDLVDYISMYYSIRQEKMIVLFTNYKLLNDVYQFIIESELFDFPILKQNKNDSANKLLLQYNQLQNCLLLATESFTEGINFENLNDRTIFLTKLPFPVPTGDGFRHFYKKDLPDAVFMFRQILGRLKRNENDSGRIILFDNRLLNKPYKNAFLKYFEEENIIYDDRSAFNDMLTRL</sequence>
<dbReference type="EMBL" id="JACHHF010000007">
    <property type="protein sequence ID" value="MBB5176353.1"/>
    <property type="molecule type" value="Genomic_DNA"/>
</dbReference>
<keyword evidence="7" id="KW-0347">Helicase</keyword>
<dbReference type="GO" id="GO:0005829">
    <property type="term" value="C:cytosol"/>
    <property type="evidence" value="ECO:0007669"/>
    <property type="project" value="TreeGrafter"/>
</dbReference>
<dbReference type="Pfam" id="PF13307">
    <property type="entry name" value="Helicase_C_2"/>
    <property type="match status" value="1"/>
</dbReference>
<dbReference type="InterPro" id="IPR012337">
    <property type="entry name" value="RNaseH-like_sf"/>
</dbReference>
<dbReference type="Proteomes" id="UP000579136">
    <property type="component" value="Unassembled WGS sequence"/>
</dbReference>
<evidence type="ECO:0000256" key="3">
    <source>
        <dbReference type="ARBA" id="ARBA00022801"/>
    </source>
</evidence>
<dbReference type="SUPFAM" id="SSF52540">
    <property type="entry name" value="P-loop containing nucleoside triphosphate hydrolases"/>
    <property type="match status" value="1"/>
</dbReference>
<dbReference type="InterPro" id="IPR027417">
    <property type="entry name" value="P-loop_NTPase"/>
</dbReference>
<evidence type="ECO:0000313" key="7">
    <source>
        <dbReference type="EMBL" id="MBB5176353.1"/>
    </source>
</evidence>
<dbReference type="PANTHER" id="PTHR30231:SF41">
    <property type="entry name" value="DNA POLYMERASE III SUBUNIT EPSILON"/>
    <property type="match status" value="1"/>
</dbReference>
<dbReference type="FunFam" id="3.30.420.10:FF:000045">
    <property type="entry name" value="3'-5' exonuclease DinG"/>
    <property type="match status" value="1"/>
</dbReference>
<organism evidence="7 8">
    <name type="scientific">Nosocomiicoccus ampullae</name>
    <dbReference type="NCBI Taxonomy" id="489910"/>
    <lineage>
        <taxon>Bacteria</taxon>
        <taxon>Bacillati</taxon>
        <taxon>Bacillota</taxon>
        <taxon>Bacilli</taxon>
        <taxon>Bacillales</taxon>
        <taxon>Staphylococcaceae</taxon>
        <taxon>Nosocomiicoccus</taxon>
    </lineage>
</organism>
<reference evidence="7 8" key="1">
    <citation type="submission" date="2020-08" db="EMBL/GenBank/DDBJ databases">
        <title>Genomic Encyclopedia of Type Strains, Phase IV (KMG-IV): sequencing the most valuable type-strain genomes for metagenomic binning, comparative biology and taxonomic classification.</title>
        <authorList>
            <person name="Goeker M."/>
        </authorList>
    </citation>
    <scope>NUCLEOTIDE SEQUENCE [LARGE SCALE GENOMIC DNA]</scope>
    <source>
        <strain evidence="7 8">DSM 19163</strain>
    </source>
</reference>
<gene>
    <name evidence="7" type="ORF">HNQ45_001241</name>
</gene>
<dbReference type="GO" id="GO:0008408">
    <property type="term" value="F:3'-5' exonuclease activity"/>
    <property type="evidence" value="ECO:0007669"/>
    <property type="project" value="TreeGrafter"/>
</dbReference>
<dbReference type="PANTHER" id="PTHR30231">
    <property type="entry name" value="DNA POLYMERASE III SUBUNIT EPSILON"/>
    <property type="match status" value="1"/>
</dbReference>
<dbReference type="InterPro" id="IPR036397">
    <property type="entry name" value="RNaseH_sf"/>
</dbReference>
<evidence type="ECO:0000313" key="8">
    <source>
        <dbReference type="Proteomes" id="UP000579136"/>
    </source>
</evidence>
<dbReference type="GO" id="GO:0016818">
    <property type="term" value="F:hydrolase activity, acting on acid anhydrides, in phosphorus-containing anhydrides"/>
    <property type="evidence" value="ECO:0007669"/>
    <property type="project" value="InterPro"/>
</dbReference>
<dbReference type="GO" id="GO:0045004">
    <property type="term" value="P:DNA replication proofreading"/>
    <property type="evidence" value="ECO:0007669"/>
    <property type="project" value="TreeGrafter"/>
</dbReference>
<dbReference type="CDD" id="cd06127">
    <property type="entry name" value="DEDDh"/>
    <property type="match status" value="1"/>
</dbReference>
<evidence type="ECO:0000256" key="1">
    <source>
        <dbReference type="ARBA" id="ARBA00022722"/>
    </source>
</evidence>
<evidence type="ECO:0000256" key="5">
    <source>
        <dbReference type="ARBA" id="ARBA00022840"/>
    </source>
</evidence>
<evidence type="ECO:0000259" key="6">
    <source>
        <dbReference type="PROSITE" id="PS51193"/>
    </source>
</evidence>
<dbReference type="PROSITE" id="PS51193">
    <property type="entry name" value="HELICASE_ATP_BIND_2"/>
    <property type="match status" value="1"/>
</dbReference>
<keyword evidence="4" id="KW-0269">Exonuclease</keyword>
<dbReference type="Gene3D" id="3.40.50.300">
    <property type="entry name" value="P-loop containing nucleotide triphosphate hydrolases"/>
    <property type="match status" value="2"/>
</dbReference>
<dbReference type="GO" id="GO:0003678">
    <property type="term" value="F:DNA helicase activity"/>
    <property type="evidence" value="ECO:0007669"/>
    <property type="project" value="UniProtKB-EC"/>
</dbReference>
<protein>
    <submittedName>
        <fullName evidence="7">ATP-dependent DNA helicase DinG</fullName>
        <ecNumber evidence="7">3.6.4.12</ecNumber>
    </submittedName>
</protein>
<dbReference type="RefSeq" id="WP_183674694.1">
    <property type="nucleotide sequence ID" value="NZ_CBCRYX010000008.1"/>
</dbReference>
<proteinExistence type="predicted"/>
<dbReference type="AlphaFoldDB" id="A0A9Q2HFL1"/>
<dbReference type="NCBIfam" id="TIGR00573">
    <property type="entry name" value="dnaq"/>
    <property type="match status" value="1"/>
</dbReference>
<dbReference type="InterPro" id="IPR014013">
    <property type="entry name" value="Helic_SF1/SF2_ATP-bd_DinG/Rad3"/>
</dbReference>
<dbReference type="InterPro" id="IPR013520">
    <property type="entry name" value="Ribonucl_H"/>
</dbReference>
<evidence type="ECO:0000256" key="4">
    <source>
        <dbReference type="ARBA" id="ARBA00022839"/>
    </source>
</evidence>
<comment type="caution">
    <text evidence="7">The sequence shown here is derived from an EMBL/GenBank/DDBJ whole genome shotgun (WGS) entry which is preliminary data.</text>
</comment>
<keyword evidence="2" id="KW-0547">Nucleotide-binding</keyword>
<dbReference type="SMART" id="SM00479">
    <property type="entry name" value="EXOIII"/>
    <property type="match status" value="1"/>
</dbReference>
<dbReference type="GO" id="GO:0003677">
    <property type="term" value="F:DNA binding"/>
    <property type="evidence" value="ECO:0007669"/>
    <property type="project" value="InterPro"/>
</dbReference>